<dbReference type="GO" id="GO:0003677">
    <property type="term" value="F:DNA binding"/>
    <property type="evidence" value="ECO:0007669"/>
    <property type="project" value="UniProtKB-UniRule"/>
</dbReference>
<gene>
    <name evidence="7" type="ORF">IMF26_04375</name>
</gene>
<name>A0AAT9LHA3_9FIRM</name>
<evidence type="ECO:0000256" key="4">
    <source>
        <dbReference type="ARBA" id="ARBA00023125"/>
    </source>
</evidence>
<evidence type="ECO:0000313" key="7">
    <source>
        <dbReference type="EMBL" id="QUL99573.1"/>
    </source>
</evidence>
<dbReference type="AlphaFoldDB" id="A0AAT9LHA3"/>
<dbReference type="GO" id="GO:0004803">
    <property type="term" value="F:transposase activity"/>
    <property type="evidence" value="ECO:0007669"/>
    <property type="project" value="UniProtKB-UniRule"/>
</dbReference>
<keyword evidence="3 6" id="KW-0815">Transposition</keyword>
<sequence length="244" mass="27638">MTISLTFVLGYHRRRARLPTHCADIGCKYILWLWEGATENPTVCKALLEDLVGMGLPKDRPMLVVIDGSKALRKAVRDVLGDSVVVQRCRIHKMRNVLDHLPKTHHLWVQQRLRAAWAEQDAEKAMAALKRLADSLEGEYPGAAASIREGLEETLTVTRLGLTGHLKRILSSTNIIESANSVAQGLAKRVKRWRDTGQILRWTAAGLLDAEKRFRRIQGYQQLPLLKAALEREVHRERKEMVSD</sequence>
<organism evidence="7">
    <name type="scientific">Candidatus Fermentithermobacillus carboniphilus</name>
    <dbReference type="NCBI Taxonomy" id="3085328"/>
    <lineage>
        <taxon>Bacteria</taxon>
        <taxon>Bacillati</taxon>
        <taxon>Bacillota</taxon>
        <taxon>Candidatus Fermentithermobacillia</taxon>
        <taxon>Candidatus Fermentithermobacillales</taxon>
        <taxon>Candidatus Fermentithermobacillaceae</taxon>
        <taxon>Candidatus Fermentithermobacillus</taxon>
    </lineage>
</organism>
<dbReference type="Pfam" id="PF00872">
    <property type="entry name" value="Transposase_mut"/>
    <property type="match status" value="1"/>
</dbReference>
<evidence type="ECO:0000256" key="6">
    <source>
        <dbReference type="RuleBase" id="RU365089"/>
    </source>
</evidence>
<dbReference type="KEGG" id="fcz:IMF26_04375"/>
<dbReference type="GO" id="GO:0006313">
    <property type="term" value="P:DNA transposition"/>
    <property type="evidence" value="ECO:0007669"/>
    <property type="project" value="UniProtKB-UniRule"/>
</dbReference>
<dbReference type="PANTHER" id="PTHR33217:SF7">
    <property type="entry name" value="TRANSPOSASE FOR INSERTION SEQUENCE ELEMENT IS1081"/>
    <property type="match status" value="1"/>
</dbReference>
<proteinExistence type="inferred from homology"/>
<protein>
    <recommendedName>
        <fullName evidence="6">Mutator family transposase</fullName>
    </recommendedName>
</protein>
<dbReference type="InterPro" id="IPR001207">
    <property type="entry name" value="Transposase_mutator"/>
</dbReference>
<evidence type="ECO:0000256" key="2">
    <source>
        <dbReference type="ARBA" id="ARBA00010961"/>
    </source>
</evidence>
<keyword evidence="6" id="KW-0814">Transposable element</keyword>
<comment type="function">
    <text evidence="1 6">Required for the transposition of the insertion element.</text>
</comment>
<comment type="similarity">
    <text evidence="2 6">Belongs to the transposase mutator family.</text>
</comment>
<keyword evidence="4 6" id="KW-0238">DNA-binding</keyword>
<evidence type="ECO:0000256" key="3">
    <source>
        <dbReference type="ARBA" id="ARBA00022578"/>
    </source>
</evidence>
<dbReference type="EMBL" id="CP062796">
    <property type="protein sequence ID" value="QUL99573.1"/>
    <property type="molecule type" value="Genomic_DNA"/>
</dbReference>
<reference evidence="7" key="1">
    <citation type="submission" date="2020-10" db="EMBL/GenBank/DDBJ databases">
        <authorList>
            <person name="Kadnikov V."/>
            <person name="Beletsky A.V."/>
            <person name="Mardanov A.V."/>
            <person name="Karnachuk O.V."/>
            <person name="Ravin N.V."/>
        </authorList>
    </citation>
    <scope>NUCLEOTIDE SEQUENCE</scope>
    <source>
        <strain evidence="7">Bu02</strain>
    </source>
</reference>
<evidence type="ECO:0000256" key="1">
    <source>
        <dbReference type="ARBA" id="ARBA00002190"/>
    </source>
</evidence>
<keyword evidence="5 6" id="KW-0233">DNA recombination</keyword>
<reference evidence="7" key="2">
    <citation type="journal article" date="2023" name="Biology">
        <title>Prokaryotic Life Associated with Coal-Fire Gas Vents Revealed by Metagenomics.</title>
        <authorList>
            <person name="Kadnikov V.V."/>
            <person name="Mardanov A.V."/>
            <person name="Beletsky A.V."/>
            <person name="Karnachuk O.V."/>
            <person name="Ravin N.V."/>
        </authorList>
    </citation>
    <scope>NUCLEOTIDE SEQUENCE</scope>
    <source>
        <strain evidence="7">Bu02</strain>
    </source>
</reference>
<evidence type="ECO:0000256" key="5">
    <source>
        <dbReference type="ARBA" id="ARBA00023172"/>
    </source>
</evidence>
<accession>A0AAT9LHA3</accession>
<dbReference type="PANTHER" id="PTHR33217">
    <property type="entry name" value="TRANSPOSASE FOR INSERTION SEQUENCE ELEMENT IS1081"/>
    <property type="match status" value="1"/>
</dbReference>